<dbReference type="GO" id="GO:0008324">
    <property type="term" value="F:monoatomic cation transmembrane transporter activity"/>
    <property type="evidence" value="ECO:0007669"/>
    <property type="project" value="InterPro"/>
</dbReference>
<dbReference type="Pfam" id="PF01545">
    <property type="entry name" value="Cation_efflux"/>
    <property type="match status" value="1"/>
</dbReference>
<dbReference type="InterPro" id="IPR002524">
    <property type="entry name" value="Cation_efflux"/>
</dbReference>
<dbReference type="NCBIfam" id="TIGR01297">
    <property type="entry name" value="CDF"/>
    <property type="match status" value="1"/>
</dbReference>
<dbReference type="InterPro" id="IPR058533">
    <property type="entry name" value="Cation_efflux_TM"/>
</dbReference>
<sequence>MLVAGAANLLVGAAKAVVGVISGSAALQAEAAHSVADTVTEVFLFIAARRGARGPDSRHPFGYGRETYLWAFLAALATFVAGAGFSIARGIETLFRGEPPDDTSMWVVYGVLAFAFVVEGGSLARGVREARHTAAALSLPPLDYLEDTTDTPVKAVIFEDTAALIGLVLAAVGVSLRHLTGQTAWDGLASIAIGALLVVTAATLARANLSLLVGQTVRPELQAALRGSLESLPGVVSVPVFVAVVIGPGSLMIAAKVHFESASTATDIERAADEAERRLRALSPGVRYVFLDPTPSVPEQAGPPGRTLATDDEEA</sequence>
<organism evidence="9 10">
    <name type="scientific">Kribbella capetownensis</name>
    <dbReference type="NCBI Taxonomy" id="1572659"/>
    <lineage>
        <taxon>Bacteria</taxon>
        <taxon>Bacillati</taxon>
        <taxon>Actinomycetota</taxon>
        <taxon>Actinomycetes</taxon>
        <taxon>Propionibacteriales</taxon>
        <taxon>Kribbellaceae</taxon>
        <taxon>Kribbella</taxon>
    </lineage>
</organism>
<name>A0A4R0K4B2_9ACTN</name>
<evidence type="ECO:0000256" key="4">
    <source>
        <dbReference type="ARBA" id="ARBA00022989"/>
    </source>
</evidence>
<dbReference type="OrthoDB" id="9806522at2"/>
<keyword evidence="10" id="KW-1185">Reference proteome</keyword>
<keyword evidence="3 7" id="KW-0812">Transmembrane</keyword>
<evidence type="ECO:0000256" key="2">
    <source>
        <dbReference type="ARBA" id="ARBA00022448"/>
    </source>
</evidence>
<dbReference type="GO" id="GO:0006829">
    <property type="term" value="P:zinc ion transport"/>
    <property type="evidence" value="ECO:0007669"/>
    <property type="project" value="InterPro"/>
</dbReference>
<dbReference type="InterPro" id="IPR027469">
    <property type="entry name" value="Cation_efflux_TMD_sf"/>
</dbReference>
<evidence type="ECO:0000256" key="7">
    <source>
        <dbReference type="SAM" id="Phobius"/>
    </source>
</evidence>
<dbReference type="SUPFAM" id="SSF160240">
    <property type="entry name" value="Cation efflux protein cytoplasmic domain-like"/>
    <property type="match status" value="1"/>
</dbReference>
<keyword evidence="4 7" id="KW-1133">Transmembrane helix</keyword>
<evidence type="ECO:0000259" key="8">
    <source>
        <dbReference type="Pfam" id="PF01545"/>
    </source>
</evidence>
<feature type="domain" description="Cation efflux protein transmembrane" evidence="8">
    <location>
        <begin position="2"/>
        <end position="213"/>
    </location>
</feature>
<feature type="transmembrane region" description="Helical" evidence="7">
    <location>
        <begin position="232"/>
        <end position="254"/>
    </location>
</feature>
<dbReference type="PANTHER" id="PTHR13414">
    <property type="entry name" value="HUEL-CATION TRANSPORTER"/>
    <property type="match status" value="1"/>
</dbReference>
<feature type="transmembrane region" description="Helical" evidence="7">
    <location>
        <begin position="188"/>
        <end position="212"/>
    </location>
</feature>
<dbReference type="Gene3D" id="1.20.1510.10">
    <property type="entry name" value="Cation efflux protein transmembrane domain"/>
    <property type="match status" value="1"/>
</dbReference>
<protein>
    <submittedName>
        <fullName evidence="9">Cation diffusion facilitator family transporter</fullName>
    </submittedName>
</protein>
<evidence type="ECO:0000256" key="3">
    <source>
        <dbReference type="ARBA" id="ARBA00022692"/>
    </source>
</evidence>
<proteinExistence type="predicted"/>
<dbReference type="Proteomes" id="UP000293342">
    <property type="component" value="Unassembled WGS sequence"/>
</dbReference>
<evidence type="ECO:0000256" key="5">
    <source>
        <dbReference type="ARBA" id="ARBA00023136"/>
    </source>
</evidence>
<dbReference type="SUPFAM" id="SSF161111">
    <property type="entry name" value="Cation efflux protein transmembrane domain-like"/>
    <property type="match status" value="1"/>
</dbReference>
<evidence type="ECO:0000313" key="10">
    <source>
        <dbReference type="Proteomes" id="UP000293342"/>
    </source>
</evidence>
<dbReference type="InterPro" id="IPR036837">
    <property type="entry name" value="Cation_efflux_CTD_sf"/>
</dbReference>
<feature type="transmembrane region" description="Helical" evidence="7">
    <location>
        <begin position="103"/>
        <end position="124"/>
    </location>
</feature>
<dbReference type="GO" id="GO:0016020">
    <property type="term" value="C:membrane"/>
    <property type="evidence" value="ECO:0007669"/>
    <property type="project" value="UniProtKB-SubCell"/>
</dbReference>
<keyword evidence="5 7" id="KW-0472">Membrane</keyword>
<evidence type="ECO:0000256" key="1">
    <source>
        <dbReference type="ARBA" id="ARBA00004141"/>
    </source>
</evidence>
<feature type="transmembrane region" description="Helical" evidence="7">
    <location>
        <begin position="68"/>
        <end position="91"/>
    </location>
</feature>
<reference evidence="9 10" key="1">
    <citation type="submission" date="2019-02" db="EMBL/GenBank/DDBJ databases">
        <title>Kribbella capetownensis sp. nov. and Kribbella speibonae sp. nov., isolated from soil.</title>
        <authorList>
            <person name="Curtis S.M."/>
            <person name="Norton I."/>
            <person name="Everest G.J."/>
            <person name="Meyers P.R."/>
        </authorList>
    </citation>
    <scope>NUCLEOTIDE SEQUENCE [LARGE SCALE GENOMIC DNA]</scope>
    <source>
        <strain evidence="9 10">YM53</strain>
    </source>
</reference>
<feature type="region of interest" description="Disordered" evidence="6">
    <location>
        <begin position="293"/>
        <end position="315"/>
    </location>
</feature>
<dbReference type="AlphaFoldDB" id="A0A4R0K4B2"/>
<keyword evidence="2" id="KW-0813">Transport</keyword>
<accession>A0A4R0K4B2</accession>
<dbReference type="InterPro" id="IPR040177">
    <property type="entry name" value="SLC30A9"/>
</dbReference>
<evidence type="ECO:0000313" key="9">
    <source>
        <dbReference type="EMBL" id="TCC54150.1"/>
    </source>
</evidence>
<comment type="caution">
    <text evidence="9">The sequence shown here is derived from an EMBL/GenBank/DDBJ whole genome shotgun (WGS) entry which is preliminary data.</text>
</comment>
<comment type="subcellular location">
    <subcellularLocation>
        <location evidence="1">Membrane</location>
        <topology evidence="1">Multi-pass membrane protein</topology>
    </subcellularLocation>
</comment>
<gene>
    <name evidence="9" type="ORF">E0H75_07315</name>
</gene>
<dbReference type="EMBL" id="SJKD01000001">
    <property type="protein sequence ID" value="TCC54150.1"/>
    <property type="molecule type" value="Genomic_DNA"/>
</dbReference>
<dbReference type="PANTHER" id="PTHR13414:SF9">
    <property type="entry name" value="PROTON-COUPLED ZINC ANTIPORTER SLC30A9, MITOCHONDRIAL"/>
    <property type="match status" value="1"/>
</dbReference>
<evidence type="ECO:0000256" key="6">
    <source>
        <dbReference type="SAM" id="MobiDB-lite"/>
    </source>
</evidence>